<name>A0A1T4WHB0_9BACT</name>
<feature type="signal peptide" evidence="2">
    <location>
        <begin position="1"/>
        <end position="19"/>
    </location>
</feature>
<dbReference type="AlphaFoldDB" id="A0A1T4WHB0"/>
<keyword evidence="2" id="KW-0732">Signal</keyword>
<keyword evidence="4" id="KW-1185">Reference proteome</keyword>
<dbReference type="PROSITE" id="PS51257">
    <property type="entry name" value="PROKAR_LIPOPROTEIN"/>
    <property type="match status" value="1"/>
</dbReference>
<dbReference type="EMBL" id="FUYA01000007">
    <property type="protein sequence ID" value="SKA76713.1"/>
    <property type="molecule type" value="Genomic_DNA"/>
</dbReference>
<dbReference type="Proteomes" id="UP000189733">
    <property type="component" value="Unassembled WGS sequence"/>
</dbReference>
<evidence type="ECO:0000313" key="3">
    <source>
        <dbReference type="EMBL" id="SKA76713.1"/>
    </source>
</evidence>
<feature type="chain" id="PRO_5012142895" evidence="2">
    <location>
        <begin position="20"/>
        <end position="108"/>
    </location>
</feature>
<evidence type="ECO:0000256" key="2">
    <source>
        <dbReference type="SAM" id="SignalP"/>
    </source>
</evidence>
<protein>
    <submittedName>
        <fullName evidence="3">Uncharacterized protein</fullName>
    </submittedName>
</protein>
<reference evidence="3 4" key="1">
    <citation type="submission" date="2017-02" db="EMBL/GenBank/DDBJ databases">
        <authorList>
            <person name="Peterson S.W."/>
        </authorList>
    </citation>
    <scope>NUCLEOTIDE SEQUENCE [LARGE SCALE GENOMIC DNA]</scope>
    <source>
        <strain evidence="3 4">DSM 18034</strain>
    </source>
</reference>
<organism evidence="3 4">
    <name type="scientific">Desulfobaculum bizertense DSM 18034</name>
    <dbReference type="NCBI Taxonomy" id="1121442"/>
    <lineage>
        <taxon>Bacteria</taxon>
        <taxon>Pseudomonadati</taxon>
        <taxon>Thermodesulfobacteriota</taxon>
        <taxon>Desulfovibrionia</taxon>
        <taxon>Desulfovibrionales</taxon>
        <taxon>Desulfovibrionaceae</taxon>
        <taxon>Desulfobaculum</taxon>
    </lineage>
</organism>
<accession>A0A1T4WHB0</accession>
<sequence length="108" mass="11922">MKLMRTLFVACCAALLVFAAVGCEKEGPAEKAGKKVDQAVESMQKEAPADQTEDKMMQEEKKMEEKTDETAMDEKKDGEHEEGLGEKAGKAVDDAYDATKEKVKEMTE</sequence>
<dbReference type="RefSeq" id="WP_078685569.1">
    <property type="nucleotide sequence ID" value="NZ_FUYA01000007.1"/>
</dbReference>
<feature type="region of interest" description="Disordered" evidence="1">
    <location>
        <begin position="27"/>
        <end position="108"/>
    </location>
</feature>
<evidence type="ECO:0000256" key="1">
    <source>
        <dbReference type="SAM" id="MobiDB-lite"/>
    </source>
</evidence>
<gene>
    <name evidence="3" type="ORF">SAMN02745702_02295</name>
</gene>
<evidence type="ECO:0000313" key="4">
    <source>
        <dbReference type="Proteomes" id="UP000189733"/>
    </source>
</evidence>
<proteinExistence type="predicted"/>